<dbReference type="PANTHER" id="PTHR41286">
    <property type="entry name" value="HNH NUCLEASE YAJD-RELATED"/>
    <property type="match status" value="1"/>
</dbReference>
<sequence length="114" mass="13285">MSRPPHLCTCGKIIPHGTRCACKIASTRARNKRHDRTRPTASQRGYTYEWRKASKAFLAIYNRCAWPGCGKPSELVDHVVPHKGDKELFWDRSNWQPLCKTCHDRHKQKQDRSQ</sequence>
<evidence type="ECO:0000256" key="1">
    <source>
        <dbReference type="ARBA" id="ARBA00022722"/>
    </source>
</evidence>
<dbReference type="PANTHER" id="PTHR41286:SF1">
    <property type="entry name" value="HNH NUCLEASE YAJD-RELATED"/>
    <property type="match status" value="1"/>
</dbReference>
<reference evidence="6 7" key="1">
    <citation type="submission" date="2018-04" db="EMBL/GenBank/DDBJ databases">
        <title>Pelagivirga bohaiensis gen. nov., sp. nov., a bacterium isolated from the Bohai Sea.</title>
        <authorList>
            <person name="Ji X."/>
        </authorList>
    </citation>
    <scope>NUCLEOTIDE SEQUENCE [LARGE SCALE GENOMIC DNA]</scope>
    <source>
        <strain evidence="6 7">BH-SD16</strain>
    </source>
</reference>
<dbReference type="Pfam" id="PF01844">
    <property type="entry name" value="HNH"/>
    <property type="match status" value="1"/>
</dbReference>
<feature type="domain" description="HNH nuclease" evidence="5">
    <location>
        <begin position="52"/>
        <end position="104"/>
    </location>
</feature>
<protein>
    <recommendedName>
        <fullName evidence="4">Putative HNH nuclease YajD</fullName>
    </recommendedName>
</protein>
<keyword evidence="6" id="KW-0255">Endonuclease</keyword>
<dbReference type="AlphaFoldDB" id="A0A2T7FVC0"/>
<dbReference type="OrthoDB" id="5292295at2"/>
<evidence type="ECO:0000256" key="4">
    <source>
        <dbReference type="ARBA" id="ARBA00040194"/>
    </source>
</evidence>
<comment type="similarity">
    <text evidence="3">Belongs to the HNH nuclease family.</text>
</comment>
<dbReference type="SMART" id="SM00507">
    <property type="entry name" value="HNHc"/>
    <property type="match status" value="1"/>
</dbReference>
<dbReference type="InterPro" id="IPR002711">
    <property type="entry name" value="HNH"/>
</dbReference>
<dbReference type="GO" id="GO:0008270">
    <property type="term" value="F:zinc ion binding"/>
    <property type="evidence" value="ECO:0007669"/>
    <property type="project" value="InterPro"/>
</dbReference>
<dbReference type="InterPro" id="IPR003615">
    <property type="entry name" value="HNH_nuc"/>
</dbReference>
<evidence type="ECO:0000313" key="7">
    <source>
        <dbReference type="Proteomes" id="UP000244817"/>
    </source>
</evidence>
<proteinExistence type="inferred from homology"/>
<name>A0A2T7FVC0_9RHOB</name>
<evidence type="ECO:0000256" key="2">
    <source>
        <dbReference type="ARBA" id="ARBA00022801"/>
    </source>
</evidence>
<gene>
    <name evidence="6" type="ORF">DC363_12455</name>
</gene>
<dbReference type="EMBL" id="QCYG01000007">
    <property type="protein sequence ID" value="PVA06116.1"/>
    <property type="molecule type" value="Genomic_DNA"/>
</dbReference>
<dbReference type="Proteomes" id="UP000244817">
    <property type="component" value="Unassembled WGS sequence"/>
</dbReference>
<evidence type="ECO:0000313" key="6">
    <source>
        <dbReference type="EMBL" id="PVA06116.1"/>
    </source>
</evidence>
<keyword evidence="2" id="KW-0378">Hydrolase</keyword>
<dbReference type="GO" id="GO:0004519">
    <property type="term" value="F:endonuclease activity"/>
    <property type="evidence" value="ECO:0007669"/>
    <property type="project" value="UniProtKB-KW"/>
</dbReference>
<dbReference type="Gene3D" id="1.10.30.50">
    <property type="match status" value="1"/>
</dbReference>
<organism evidence="6 7">
    <name type="scientific">Thalassorhabdomicrobium marinisediminis</name>
    <dbReference type="NCBI Taxonomy" id="2170577"/>
    <lineage>
        <taxon>Bacteria</taxon>
        <taxon>Pseudomonadati</taxon>
        <taxon>Pseudomonadota</taxon>
        <taxon>Alphaproteobacteria</taxon>
        <taxon>Rhodobacterales</taxon>
        <taxon>Paracoccaceae</taxon>
        <taxon>Thalassorhabdomicrobium</taxon>
    </lineage>
</organism>
<comment type="caution">
    <text evidence="6">The sequence shown here is derived from an EMBL/GenBank/DDBJ whole genome shotgun (WGS) entry which is preliminary data.</text>
</comment>
<evidence type="ECO:0000256" key="3">
    <source>
        <dbReference type="ARBA" id="ARBA00038412"/>
    </source>
</evidence>
<keyword evidence="1" id="KW-0540">Nuclease</keyword>
<dbReference type="RefSeq" id="WP_108641484.1">
    <property type="nucleotide sequence ID" value="NZ_QCYG01000007.1"/>
</dbReference>
<dbReference type="CDD" id="cd00085">
    <property type="entry name" value="HNHc"/>
    <property type="match status" value="1"/>
</dbReference>
<dbReference type="GO" id="GO:0005829">
    <property type="term" value="C:cytosol"/>
    <property type="evidence" value="ECO:0007669"/>
    <property type="project" value="TreeGrafter"/>
</dbReference>
<dbReference type="GO" id="GO:0003676">
    <property type="term" value="F:nucleic acid binding"/>
    <property type="evidence" value="ECO:0007669"/>
    <property type="project" value="InterPro"/>
</dbReference>
<keyword evidence="7" id="KW-1185">Reference proteome</keyword>
<accession>A0A2T7FVC0</accession>
<evidence type="ECO:0000259" key="5">
    <source>
        <dbReference type="SMART" id="SM00507"/>
    </source>
</evidence>
<dbReference type="GO" id="GO:0016787">
    <property type="term" value="F:hydrolase activity"/>
    <property type="evidence" value="ECO:0007669"/>
    <property type="project" value="UniProtKB-KW"/>
</dbReference>